<evidence type="ECO:0000256" key="6">
    <source>
        <dbReference type="PROSITE-ProRule" id="PRU01091"/>
    </source>
</evidence>
<protein>
    <submittedName>
        <fullName evidence="10">DNA-binding response OmpR family regulator</fullName>
    </submittedName>
</protein>
<keyword evidence="3 6" id="KW-0238">DNA-binding</keyword>
<keyword evidence="11" id="KW-1185">Reference proteome</keyword>
<evidence type="ECO:0000313" key="10">
    <source>
        <dbReference type="EMBL" id="MDP9826953.1"/>
    </source>
</evidence>
<gene>
    <name evidence="10" type="ORF">J2S57_002702</name>
</gene>
<evidence type="ECO:0000259" key="9">
    <source>
        <dbReference type="PROSITE" id="PS51755"/>
    </source>
</evidence>
<feature type="region of interest" description="Disordered" evidence="7">
    <location>
        <begin position="122"/>
        <end position="166"/>
    </location>
</feature>
<dbReference type="Gene3D" id="3.40.50.2300">
    <property type="match status" value="1"/>
</dbReference>
<evidence type="ECO:0000256" key="3">
    <source>
        <dbReference type="ARBA" id="ARBA00023125"/>
    </source>
</evidence>
<sequence>MRTAVIVDDDPETRMILRAALESTGFTVSEATTGHDAVVLVRESNPDLITLDLVLPGFDGVEVCRRIRELTDAYIIMITASSDEADRLVGLATGADDYVTKPFSPREVQARVAAMFRRPRRVERPAPEPRSYLNPAPRHGVPLPRSTGEGRHAYGTPGGASVPDAPPWPGLPMVPDDHTILRHGRLTIDVEGRIATLAGTELPLTKIEFDLLATMTGNPRRVWRRETLLNIVWGGQWSDHHVVEVHIGNLRRKLSDVAGAGVPIIKTVRGIGYRMAPLDPAQSAGQHAGLPTTY</sequence>
<organism evidence="10 11">
    <name type="scientific">Kineosporia succinea</name>
    <dbReference type="NCBI Taxonomy" id="84632"/>
    <lineage>
        <taxon>Bacteria</taxon>
        <taxon>Bacillati</taxon>
        <taxon>Actinomycetota</taxon>
        <taxon>Actinomycetes</taxon>
        <taxon>Kineosporiales</taxon>
        <taxon>Kineosporiaceae</taxon>
        <taxon>Kineosporia</taxon>
    </lineage>
</organism>
<dbReference type="PANTHER" id="PTHR48111:SF4">
    <property type="entry name" value="DNA-BINDING DUAL TRANSCRIPTIONAL REGULATOR OMPR"/>
    <property type="match status" value="1"/>
</dbReference>
<dbReference type="EMBL" id="JAUSQZ010000001">
    <property type="protein sequence ID" value="MDP9826953.1"/>
    <property type="molecule type" value="Genomic_DNA"/>
</dbReference>
<evidence type="ECO:0000256" key="2">
    <source>
        <dbReference type="ARBA" id="ARBA00023015"/>
    </source>
</evidence>
<dbReference type="Proteomes" id="UP001235712">
    <property type="component" value="Unassembled WGS sequence"/>
</dbReference>
<dbReference type="CDD" id="cd00383">
    <property type="entry name" value="trans_reg_C"/>
    <property type="match status" value="1"/>
</dbReference>
<dbReference type="RefSeq" id="WP_307242347.1">
    <property type="nucleotide sequence ID" value="NZ_JAUSQZ010000001.1"/>
</dbReference>
<reference evidence="10 11" key="1">
    <citation type="submission" date="2023-07" db="EMBL/GenBank/DDBJ databases">
        <title>Sequencing the genomes of 1000 actinobacteria strains.</title>
        <authorList>
            <person name="Klenk H.-P."/>
        </authorList>
    </citation>
    <scope>NUCLEOTIDE SEQUENCE [LARGE SCALE GENOMIC DNA]</scope>
    <source>
        <strain evidence="10 11">DSM 44388</strain>
    </source>
</reference>
<dbReference type="GO" id="GO:0003677">
    <property type="term" value="F:DNA binding"/>
    <property type="evidence" value="ECO:0007669"/>
    <property type="project" value="UniProtKB-KW"/>
</dbReference>
<dbReference type="SMART" id="SM00862">
    <property type="entry name" value="Trans_reg_C"/>
    <property type="match status" value="1"/>
</dbReference>
<feature type="domain" description="OmpR/PhoB-type" evidence="9">
    <location>
        <begin position="178"/>
        <end position="277"/>
    </location>
</feature>
<dbReference type="InterPro" id="IPR001867">
    <property type="entry name" value="OmpR/PhoB-type_DNA-bd"/>
</dbReference>
<proteinExistence type="predicted"/>
<comment type="caution">
    <text evidence="10">The sequence shown here is derived from an EMBL/GenBank/DDBJ whole genome shotgun (WGS) entry which is preliminary data.</text>
</comment>
<feature type="domain" description="Response regulatory" evidence="8">
    <location>
        <begin position="3"/>
        <end position="116"/>
    </location>
</feature>
<keyword evidence="1 5" id="KW-0597">Phosphoprotein</keyword>
<dbReference type="SUPFAM" id="SSF52172">
    <property type="entry name" value="CheY-like"/>
    <property type="match status" value="1"/>
</dbReference>
<dbReference type="SUPFAM" id="SSF46894">
    <property type="entry name" value="C-terminal effector domain of the bipartite response regulators"/>
    <property type="match status" value="1"/>
</dbReference>
<feature type="modified residue" description="4-aspartylphosphate" evidence="5">
    <location>
        <position position="52"/>
    </location>
</feature>
<dbReference type="PROSITE" id="PS51755">
    <property type="entry name" value="OMPR_PHOB"/>
    <property type="match status" value="1"/>
</dbReference>
<evidence type="ECO:0000256" key="4">
    <source>
        <dbReference type="ARBA" id="ARBA00023163"/>
    </source>
</evidence>
<dbReference type="PROSITE" id="PS50110">
    <property type="entry name" value="RESPONSE_REGULATORY"/>
    <property type="match status" value="1"/>
</dbReference>
<feature type="DNA-binding region" description="OmpR/PhoB-type" evidence="6">
    <location>
        <begin position="178"/>
        <end position="277"/>
    </location>
</feature>
<evidence type="ECO:0000256" key="5">
    <source>
        <dbReference type="PROSITE-ProRule" id="PRU00169"/>
    </source>
</evidence>
<evidence type="ECO:0000256" key="1">
    <source>
        <dbReference type="ARBA" id="ARBA00022553"/>
    </source>
</evidence>
<dbReference type="InterPro" id="IPR016032">
    <property type="entry name" value="Sig_transdc_resp-reg_C-effctor"/>
</dbReference>
<keyword evidence="2" id="KW-0805">Transcription regulation</keyword>
<keyword evidence="4" id="KW-0804">Transcription</keyword>
<dbReference type="InterPro" id="IPR039420">
    <property type="entry name" value="WalR-like"/>
</dbReference>
<dbReference type="SMART" id="SM00448">
    <property type="entry name" value="REC"/>
    <property type="match status" value="1"/>
</dbReference>
<accession>A0ABT9P2S0</accession>
<evidence type="ECO:0000256" key="7">
    <source>
        <dbReference type="SAM" id="MobiDB-lite"/>
    </source>
</evidence>
<dbReference type="Gene3D" id="1.10.10.10">
    <property type="entry name" value="Winged helix-like DNA-binding domain superfamily/Winged helix DNA-binding domain"/>
    <property type="match status" value="1"/>
</dbReference>
<dbReference type="Pfam" id="PF00486">
    <property type="entry name" value="Trans_reg_C"/>
    <property type="match status" value="1"/>
</dbReference>
<dbReference type="Pfam" id="PF00072">
    <property type="entry name" value="Response_reg"/>
    <property type="match status" value="1"/>
</dbReference>
<name>A0ABT9P2S0_9ACTN</name>
<dbReference type="InterPro" id="IPR001789">
    <property type="entry name" value="Sig_transdc_resp-reg_receiver"/>
</dbReference>
<dbReference type="InterPro" id="IPR036388">
    <property type="entry name" value="WH-like_DNA-bd_sf"/>
</dbReference>
<dbReference type="PANTHER" id="PTHR48111">
    <property type="entry name" value="REGULATOR OF RPOS"/>
    <property type="match status" value="1"/>
</dbReference>
<evidence type="ECO:0000313" key="11">
    <source>
        <dbReference type="Proteomes" id="UP001235712"/>
    </source>
</evidence>
<evidence type="ECO:0000259" key="8">
    <source>
        <dbReference type="PROSITE" id="PS50110"/>
    </source>
</evidence>
<dbReference type="InterPro" id="IPR011006">
    <property type="entry name" value="CheY-like_superfamily"/>
</dbReference>